<dbReference type="AlphaFoldDB" id="A0A2G8T605"/>
<organism evidence="2 3">
    <name type="scientific">Massilia psychrophila</name>
    <dbReference type="NCBI Taxonomy" id="1603353"/>
    <lineage>
        <taxon>Bacteria</taxon>
        <taxon>Pseudomonadati</taxon>
        <taxon>Pseudomonadota</taxon>
        <taxon>Betaproteobacteria</taxon>
        <taxon>Burkholderiales</taxon>
        <taxon>Oxalobacteraceae</taxon>
        <taxon>Telluria group</taxon>
        <taxon>Massilia</taxon>
    </lineage>
</organism>
<proteinExistence type="predicted"/>
<dbReference type="OrthoDB" id="8702870at2"/>
<dbReference type="RefSeq" id="WP_099914535.1">
    <property type="nucleotide sequence ID" value="NZ_BMHS01000004.1"/>
</dbReference>
<keyword evidence="1" id="KW-1133">Transmembrane helix</keyword>
<name>A0A2G8T605_9BURK</name>
<gene>
    <name evidence="2" type="ORF">CR103_02985</name>
</gene>
<evidence type="ECO:0000313" key="2">
    <source>
        <dbReference type="EMBL" id="PIL41088.1"/>
    </source>
</evidence>
<keyword evidence="3" id="KW-1185">Reference proteome</keyword>
<feature type="transmembrane region" description="Helical" evidence="1">
    <location>
        <begin position="38"/>
        <end position="56"/>
    </location>
</feature>
<keyword evidence="1" id="KW-0812">Transmembrane</keyword>
<dbReference type="Proteomes" id="UP000228593">
    <property type="component" value="Unassembled WGS sequence"/>
</dbReference>
<evidence type="ECO:0000313" key="3">
    <source>
        <dbReference type="Proteomes" id="UP000228593"/>
    </source>
</evidence>
<evidence type="ECO:0008006" key="4">
    <source>
        <dbReference type="Google" id="ProtNLM"/>
    </source>
</evidence>
<feature type="transmembrane region" description="Helical" evidence="1">
    <location>
        <begin position="62"/>
        <end position="85"/>
    </location>
</feature>
<protein>
    <recommendedName>
        <fullName evidence="4">TM2 domain-containing protein</fullName>
    </recommendedName>
</protein>
<accession>A0A2G8T605</accession>
<sequence>MSFAPTTHKNKTVATFLAMVLGWAGAHRVLLRGSRDKWALLHFASVPASALVLFLAPHANIFYQLLPMIVSQLAGLLEGLVIGLMPDEKFDARYNAGSSRQSASNWPLAVILVSMMLFGTIMLIATISRLFDLLYTGGAYG</sequence>
<reference evidence="2 3" key="1">
    <citation type="submission" date="2017-10" db="EMBL/GenBank/DDBJ databases">
        <title>Massilia psychrophilum sp. nov., a novel purple-pigmented bacterium isolated from Tianshan glacier, Xinjiang Municipality, China.</title>
        <authorList>
            <person name="Wang H."/>
        </authorList>
    </citation>
    <scope>NUCLEOTIDE SEQUENCE [LARGE SCALE GENOMIC DNA]</scope>
    <source>
        <strain evidence="2 3">JCM 30813</strain>
    </source>
</reference>
<dbReference type="EMBL" id="PDOB01000003">
    <property type="protein sequence ID" value="PIL41088.1"/>
    <property type="molecule type" value="Genomic_DNA"/>
</dbReference>
<feature type="transmembrane region" description="Helical" evidence="1">
    <location>
        <begin position="12"/>
        <end position="31"/>
    </location>
</feature>
<comment type="caution">
    <text evidence="2">The sequence shown here is derived from an EMBL/GenBank/DDBJ whole genome shotgun (WGS) entry which is preliminary data.</text>
</comment>
<keyword evidence="1" id="KW-0472">Membrane</keyword>
<evidence type="ECO:0000256" key="1">
    <source>
        <dbReference type="SAM" id="Phobius"/>
    </source>
</evidence>
<feature type="transmembrane region" description="Helical" evidence="1">
    <location>
        <begin position="106"/>
        <end position="131"/>
    </location>
</feature>